<accession>A0A2T4JJ95</accession>
<dbReference type="AlphaFoldDB" id="A0A2T4JJ95"/>
<evidence type="ECO:0000313" key="3">
    <source>
        <dbReference type="Proteomes" id="UP000241010"/>
    </source>
</evidence>
<protein>
    <submittedName>
        <fullName evidence="2">Uncharacterized protein</fullName>
    </submittedName>
</protein>
<feature type="non-terminal residue" evidence="2">
    <location>
        <position position="88"/>
    </location>
</feature>
<evidence type="ECO:0000313" key="2">
    <source>
        <dbReference type="EMBL" id="PTE17976.1"/>
    </source>
</evidence>
<organism evidence="2 3">
    <name type="scientific">Cereibacter changlensis JA139</name>
    <dbReference type="NCBI Taxonomy" id="1188249"/>
    <lineage>
        <taxon>Bacteria</taxon>
        <taxon>Pseudomonadati</taxon>
        <taxon>Pseudomonadota</taxon>
        <taxon>Alphaproteobacteria</taxon>
        <taxon>Rhodobacterales</taxon>
        <taxon>Paracoccaceae</taxon>
        <taxon>Cereibacter</taxon>
    </lineage>
</organism>
<keyword evidence="3" id="KW-1185">Reference proteome</keyword>
<evidence type="ECO:0000256" key="1">
    <source>
        <dbReference type="SAM" id="MobiDB-lite"/>
    </source>
</evidence>
<dbReference type="EMBL" id="PZKG01000343">
    <property type="protein sequence ID" value="PTE17976.1"/>
    <property type="molecule type" value="Genomic_DNA"/>
</dbReference>
<feature type="region of interest" description="Disordered" evidence="1">
    <location>
        <begin position="1"/>
        <end position="57"/>
    </location>
</feature>
<gene>
    <name evidence="2" type="ORF">C5F48_23880</name>
</gene>
<comment type="caution">
    <text evidence="2">The sequence shown here is derived from an EMBL/GenBank/DDBJ whole genome shotgun (WGS) entry which is preliminary data.</text>
</comment>
<proteinExistence type="predicted"/>
<name>A0A2T4JJ95_9RHOB</name>
<dbReference type="Proteomes" id="UP000241010">
    <property type="component" value="Unassembled WGS sequence"/>
</dbReference>
<reference evidence="2 3" key="1">
    <citation type="submission" date="2018-03" db="EMBL/GenBank/DDBJ databases">
        <title>Cereibacter changlensis.</title>
        <authorList>
            <person name="Meyer T.E."/>
            <person name="Miller S."/>
            <person name="Lodha T."/>
            <person name="Gandham S."/>
            <person name="Chintalapati S."/>
            <person name="Chintalapati V.R."/>
        </authorList>
    </citation>
    <scope>NUCLEOTIDE SEQUENCE [LARGE SCALE GENOMIC DNA]</scope>
    <source>
        <strain evidence="2 3">JA139</strain>
    </source>
</reference>
<sequence>MDRDLSVTAEPGNEGAAPPISRDTSEPELQSAPKKRGRGRSQPKTSSEGEGSDRRFYFKLPIERATIERLDTVFEQNPTAKRQVVMRR</sequence>